<feature type="transmembrane region" description="Helical" evidence="1">
    <location>
        <begin position="165"/>
        <end position="187"/>
    </location>
</feature>
<keyword evidence="3" id="KW-0378">Hydrolase</keyword>
<dbReference type="RefSeq" id="WP_052722991.1">
    <property type="nucleotide sequence ID" value="NZ_CP009515.1"/>
</dbReference>
<dbReference type="EMBL" id="CP009515">
    <property type="protein sequence ID" value="AKB76140.1"/>
    <property type="molecule type" value="Genomic_DNA"/>
</dbReference>
<feature type="transmembrane region" description="Helical" evidence="1">
    <location>
        <begin position="55"/>
        <end position="74"/>
    </location>
</feature>
<dbReference type="GeneID" id="24807746"/>
<evidence type="ECO:0000313" key="3">
    <source>
        <dbReference type="EMBL" id="AKB76140.1"/>
    </source>
</evidence>
<gene>
    <name evidence="3" type="ORF">MSLAZ_2879</name>
</gene>
<keyword evidence="1" id="KW-0472">Membrane</keyword>
<feature type="transmembrane region" description="Helical" evidence="1">
    <location>
        <begin position="199"/>
        <end position="220"/>
    </location>
</feature>
<dbReference type="PANTHER" id="PTHR43592">
    <property type="entry name" value="CAAX AMINO TERMINAL PROTEASE"/>
    <property type="match status" value="1"/>
</dbReference>
<feature type="domain" description="CAAX prenyl protease 2/Lysostaphin resistance protein A-like" evidence="2">
    <location>
        <begin position="200"/>
        <end position="291"/>
    </location>
</feature>
<name>A0A0E3WTF6_9EURY</name>
<dbReference type="GO" id="GO:0006508">
    <property type="term" value="P:proteolysis"/>
    <property type="evidence" value="ECO:0007669"/>
    <property type="project" value="UniProtKB-KW"/>
</dbReference>
<sequence length="306" mass="34607">MENPELPAENKENVSYWGTENQGLVSLFEEKKASYETEKQGTAESGNLDIRDKDIYVGIPILTIAFAEMLIYSGRIKEAVWLYLFILMGLSLSITLLKNEEVRKTYQALMLLPLLRLVSISMPVFFDTTLYSFVFIYATLAVPVAIAAVYQHLTLEEMGITFRRIWLYFPLSVLIGAVLGVGEYMVIRTDYLIPDLSPLNLLKLTVVMVFFVGLVEEVIFRSFIQTRLNKIFGAWEGILLSSMLFGIMHSGYGTSYEVLYTSFVGVIIGYMFYKTRSLPLITLVQGFINVFLFGIIPHLGPGLGLF</sequence>
<evidence type="ECO:0000313" key="4">
    <source>
        <dbReference type="Proteomes" id="UP000033072"/>
    </source>
</evidence>
<dbReference type="PANTHER" id="PTHR43592:SF15">
    <property type="entry name" value="CAAX AMINO TERMINAL PROTEASE FAMILY PROTEIN"/>
    <property type="match status" value="1"/>
</dbReference>
<dbReference type="GO" id="GO:0004175">
    <property type="term" value="F:endopeptidase activity"/>
    <property type="evidence" value="ECO:0007669"/>
    <property type="project" value="UniProtKB-ARBA"/>
</dbReference>
<proteinExistence type="predicted"/>
<reference evidence="3 4" key="1">
    <citation type="submission" date="2014-07" db="EMBL/GenBank/DDBJ databases">
        <title>Methanogenic archaea and the global carbon cycle.</title>
        <authorList>
            <person name="Henriksen J.R."/>
            <person name="Luke J."/>
            <person name="Reinhart S."/>
            <person name="Benedict M.N."/>
            <person name="Youngblut N.D."/>
            <person name="Metcalf M.E."/>
            <person name="Whitaker R.J."/>
            <person name="Metcalf W.W."/>
        </authorList>
    </citation>
    <scope>NUCLEOTIDE SEQUENCE [LARGE SCALE GENOMIC DNA]</scope>
    <source>
        <strain evidence="3 4">Z-7289</strain>
    </source>
</reference>
<dbReference type="KEGG" id="mls:MSLAZ_2879"/>
<dbReference type="GO" id="GO:0080120">
    <property type="term" value="P:CAAX-box protein maturation"/>
    <property type="evidence" value="ECO:0007669"/>
    <property type="project" value="UniProtKB-ARBA"/>
</dbReference>
<dbReference type="STRING" id="1434111.MSLAZ_2879"/>
<organism evidence="3 4">
    <name type="scientific">Methanosarcina lacustris Z-7289</name>
    <dbReference type="NCBI Taxonomy" id="1434111"/>
    <lineage>
        <taxon>Archaea</taxon>
        <taxon>Methanobacteriati</taxon>
        <taxon>Methanobacteriota</taxon>
        <taxon>Stenosarchaea group</taxon>
        <taxon>Methanomicrobia</taxon>
        <taxon>Methanosarcinales</taxon>
        <taxon>Methanosarcinaceae</taxon>
        <taxon>Methanosarcina</taxon>
    </lineage>
</organism>
<keyword evidence="3" id="KW-0645">Protease</keyword>
<feature type="transmembrane region" description="Helical" evidence="1">
    <location>
        <begin position="132"/>
        <end position="153"/>
    </location>
</feature>
<keyword evidence="4" id="KW-1185">Reference proteome</keyword>
<dbReference type="HOGENOM" id="CLU_071482_0_0_2"/>
<keyword evidence="1" id="KW-1133">Transmembrane helix</keyword>
<protein>
    <submittedName>
        <fullName evidence="3">CAAX amino terminal protease family protein</fullName>
    </submittedName>
</protein>
<dbReference type="AlphaFoldDB" id="A0A0E3WTF6"/>
<dbReference type="PATRIC" id="fig|1434111.4.peg.3809"/>
<dbReference type="InterPro" id="IPR003675">
    <property type="entry name" value="Rce1/LyrA-like_dom"/>
</dbReference>
<feature type="transmembrane region" description="Helical" evidence="1">
    <location>
        <begin position="80"/>
        <end position="97"/>
    </location>
</feature>
<accession>A0A0E3WTF6</accession>
<dbReference type="Pfam" id="PF02517">
    <property type="entry name" value="Rce1-like"/>
    <property type="match status" value="1"/>
</dbReference>
<feature type="transmembrane region" description="Helical" evidence="1">
    <location>
        <begin position="258"/>
        <end position="273"/>
    </location>
</feature>
<feature type="transmembrane region" description="Helical" evidence="1">
    <location>
        <begin position="232"/>
        <end position="252"/>
    </location>
</feature>
<evidence type="ECO:0000256" key="1">
    <source>
        <dbReference type="SAM" id="Phobius"/>
    </source>
</evidence>
<keyword evidence="1" id="KW-0812">Transmembrane</keyword>
<feature type="transmembrane region" description="Helical" evidence="1">
    <location>
        <begin position="280"/>
        <end position="300"/>
    </location>
</feature>
<dbReference type="Proteomes" id="UP000033072">
    <property type="component" value="Chromosome"/>
</dbReference>
<evidence type="ECO:0000259" key="2">
    <source>
        <dbReference type="Pfam" id="PF02517"/>
    </source>
</evidence>